<evidence type="ECO:0000256" key="1">
    <source>
        <dbReference type="ARBA" id="ARBA00022690"/>
    </source>
</evidence>
<dbReference type="PANTHER" id="PTHR23259:SF70">
    <property type="entry name" value="ACCESSORY GLAND PROTEIN ACP62F-RELATED"/>
    <property type="match status" value="1"/>
</dbReference>
<evidence type="ECO:0000313" key="5">
    <source>
        <dbReference type="Proteomes" id="UP000694569"/>
    </source>
</evidence>
<dbReference type="OrthoDB" id="9879420at2759"/>
<proteinExistence type="predicted"/>
<dbReference type="GO" id="GO:0030414">
    <property type="term" value="F:peptidase inhibitor activity"/>
    <property type="evidence" value="ECO:0007669"/>
    <property type="project" value="UniProtKB-KW"/>
</dbReference>
<evidence type="ECO:0000256" key="2">
    <source>
        <dbReference type="ARBA" id="ARBA00023157"/>
    </source>
</evidence>
<dbReference type="Ensembl" id="ENSLLET00000033314.1">
    <property type="protein sequence ID" value="ENSLLEP00000032089.1"/>
    <property type="gene ID" value="ENSLLEG00000020317.1"/>
</dbReference>
<feature type="domain" description="TIL" evidence="3">
    <location>
        <begin position="41"/>
        <end position="87"/>
    </location>
</feature>
<feature type="domain" description="TIL" evidence="3">
    <location>
        <begin position="106"/>
        <end position="159"/>
    </location>
</feature>
<feature type="domain" description="TIL" evidence="3">
    <location>
        <begin position="1"/>
        <end position="38"/>
    </location>
</feature>
<organism evidence="4 5">
    <name type="scientific">Leptobrachium leishanense</name>
    <name type="common">Leishan spiny toad</name>
    <dbReference type="NCBI Taxonomy" id="445787"/>
    <lineage>
        <taxon>Eukaryota</taxon>
        <taxon>Metazoa</taxon>
        <taxon>Chordata</taxon>
        <taxon>Craniata</taxon>
        <taxon>Vertebrata</taxon>
        <taxon>Euteleostomi</taxon>
        <taxon>Amphibia</taxon>
        <taxon>Batrachia</taxon>
        <taxon>Anura</taxon>
        <taxon>Pelobatoidea</taxon>
        <taxon>Megophryidae</taxon>
        <taxon>Leptobrachium</taxon>
    </lineage>
</organism>
<accession>A0A8C5WEG1</accession>
<reference evidence="4" key="1">
    <citation type="submission" date="2025-08" db="UniProtKB">
        <authorList>
            <consortium name="Ensembl"/>
        </authorList>
    </citation>
    <scope>IDENTIFICATION</scope>
</reference>
<dbReference type="InterPro" id="IPR051368">
    <property type="entry name" value="SerProtInhib-TIL_Domain"/>
</dbReference>
<feature type="domain" description="TIL" evidence="3">
    <location>
        <begin position="162"/>
        <end position="216"/>
    </location>
</feature>
<dbReference type="PANTHER" id="PTHR23259">
    <property type="entry name" value="RIDDLE"/>
    <property type="match status" value="1"/>
</dbReference>
<dbReference type="Proteomes" id="UP000694569">
    <property type="component" value="Unplaced"/>
</dbReference>
<dbReference type="Gene3D" id="2.10.25.10">
    <property type="entry name" value="Laminin"/>
    <property type="match status" value="4"/>
</dbReference>
<protein>
    <recommendedName>
        <fullName evidence="3">TIL domain-containing protein</fullName>
    </recommendedName>
</protein>
<name>A0A8C5WEG1_9ANUR</name>
<dbReference type="SUPFAM" id="SSF57567">
    <property type="entry name" value="Serine protease inhibitors"/>
    <property type="match status" value="4"/>
</dbReference>
<dbReference type="AlphaFoldDB" id="A0A8C5WEG1"/>
<dbReference type="InterPro" id="IPR036084">
    <property type="entry name" value="Ser_inhib-like_sf"/>
</dbReference>
<keyword evidence="2" id="KW-1015">Disulfide bond</keyword>
<keyword evidence="1" id="KW-0646">Protease inhibitor</keyword>
<reference evidence="4" key="2">
    <citation type="submission" date="2025-09" db="UniProtKB">
        <authorList>
            <consortium name="Ensembl"/>
        </authorList>
    </citation>
    <scope>IDENTIFICATION</scope>
</reference>
<keyword evidence="5" id="KW-1185">Reference proteome</keyword>
<evidence type="ECO:0000313" key="4">
    <source>
        <dbReference type="Ensembl" id="ENSLLEP00000032089.1"/>
    </source>
</evidence>
<evidence type="ECO:0000259" key="3">
    <source>
        <dbReference type="Pfam" id="PF01826"/>
    </source>
</evidence>
<dbReference type="CDD" id="cd19941">
    <property type="entry name" value="TIL"/>
    <property type="match status" value="4"/>
</dbReference>
<sequence>CTQYDPPPACTKDCKAGCFCLDGYVEDAVHECVLKEECLKCTGNTVYSTCESNCPPTCEEPEGSVKPCTLQCIVGCTCKPGYVRLGGKRVILDEPPPSQTRKYVFCESNKQFYPCKPCPQSCDKVEIPCLKICQPECYCKPGYILSTSTSNTCILESQCTSCGPNGRYDDCMSHCQVTCENYNQANNLCPMMCVPGCMCVAGYVKYNDQCIKPESCPKRGRAFSPILRSLLAGRYNVTK</sequence>
<dbReference type="Pfam" id="PF01826">
    <property type="entry name" value="TIL"/>
    <property type="match status" value="4"/>
</dbReference>
<dbReference type="InterPro" id="IPR002919">
    <property type="entry name" value="TIL_dom"/>
</dbReference>